<proteinExistence type="inferred from homology"/>
<dbReference type="EMBL" id="BIFT01000002">
    <property type="protein sequence ID" value="GCE29315.1"/>
    <property type="molecule type" value="Genomic_DNA"/>
</dbReference>
<dbReference type="InterPro" id="IPR026893">
    <property type="entry name" value="Tyr/Ser_Pase_IphP-type"/>
</dbReference>
<evidence type="ECO:0008006" key="4">
    <source>
        <dbReference type="Google" id="ProtNLM"/>
    </source>
</evidence>
<protein>
    <recommendedName>
        <fullName evidence="4">Protein-tyrosine-phosphatase</fullName>
    </recommendedName>
</protein>
<evidence type="ECO:0000313" key="3">
    <source>
        <dbReference type="Proteomes" id="UP000287171"/>
    </source>
</evidence>
<dbReference type="InterPro" id="IPR016130">
    <property type="entry name" value="Tyr_Pase_AS"/>
</dbReference>
<dbReference type="InterPro" id="IPR029021">
    <property type="entry name" value="Prot-tyrosine_phosphatase-like"/>
</dbReference>
<name>A0A402BD80_9CHLR</name>
<comment type="similarity">
    <text evidence="1">Belongs to the protein-tyrosine phosphatase family.</text>
</comment>
<evidence type="ECO:0000256" key="1">
    <source>
        <dbReference type="ARBA" id="ARBA00009580"/>
    </source>
</evidence>
<dbReference type="Gene3D" id="3.90.190.10">
    <property type="entry name" value="Protein tyrosine phosphatase superfamily"/>
    <property type="match status" value="1"/>
</dbReference>
<sequence length="249" mass="28500">MEQSINNKDELYQRRLTWEGCYNARDIGGYATLDGHTTRWKTVLRADSPNELTSAGQRLLLAYPVRTIIDLRRTTELRRAPSIFVDGRGVRYLNISLLEDERKAREAQSLQRLYSLTLETCQEPIKQVLQFMATEDIFPCIVHCTIGKDRTGLMIALLLSIANVPMDTIATDYALSEQYLVPLLTAMRARLAEEGQDVSRFEWLMPAHAETMYATLTYLAQRYGSVKDYLLHIGLTQAQLDRLHTILVE</sequence>
<keyword evidence="3" id="KW-1185">Reference proteome</keyword>
<dbReference type="PROSITE" id="PS00383">
    <property type="entry name" value="TYR_PHOSPHATASE_1"/>
    <property type="match status" value="1"/>
</dbReference>
<dbReference type="AlphaFoldDB" id="A0A402BD80"/>
<dbReference type="RefSeq" id="WP_126629606.1">
    <property type="nucleotide sequence ID" value="NZ_BIFT01000002.1"/>
</dbReference>
<dbReference type="PANTHER" id="PTHR31126">
    <property type="entry name" value="TYROSINE-PROTEIN PHOSPHATASE"/>
    <property type="match status" value="1"/>
</dbReference>
<organism evidence="2 3">
    <name type="scientific">Dictyobacter alpinus</name>
    <dbReference type="NCBI Taxonomy" id="2014873"/>
    <lineage>
        <taxon>Bacteria</taxon>
        <taxon>Bacillati</taxon>
        <taxon>Chloroflexota</taxon>
        <taxon>Ktedonobacteria</taxon>
        <taxon>Ktedonobacterales</taxon>
        <taxon>Dictyobacteraceae</taxon>
        <taxon>Dictyobacter</taxon>
    </lineage>
</organism>
<dbReference type="Proteomes" id="UP000287171">
    <property type="component" value="Unassembled WGS sequence"/>
</dbReference>
<dbReference type="GO" id="GO:0004721">
    <property type="term" value="F:phosphoprotein phosphatase activity"/>
    <property type="evidence" value="ECO:0007669"/>
    <property type="project" value="InterPro"/>
</dbReference>
<comment type="caution">
    <text evidence="2">The sequence shown here is derived from an EMBL/GenBank/DDBJ whole genome shotgun (WGS) entry which is preliminary data.</text>
</comment>
<dbReference type="Pfam" id="PF13350">
    <property type="entry name" value="Y_phosphatase3"/>
    <property type="match status" value="1"/>
</dbReference>
<reference evidence="3" key="1">
    <citation type="submission" date="2018-12" db="EMBL/GenBank/DDBJ databases">
        <title>Tengunoibacter tsumagoiensis gen. nov., sp. nov., Dictyobacter kobayashii sp. nov., D. alpinus sp. nov., and D. joshuensis sp. nov. and description of Dictyobacteraceae fam. nov. within the order Ktedonobacterales isolated from Tengu-no-mugimeshi.</title>
        <authorList>
            <person name="Wang C.M."/>
            <person name="Zheng Y."/>
            <person name="Sakai Y."/>
            <person name="Toyoda A."/>
            <person name="Minakuchi Y."/>
            <person name="Abe K."/>
            <person name="Yokota A."/>
            <person name="Yabe S."/>
        </authorList>
    </citation>
    <scope>NUCLEOTIDE SEQUENCE [LARGE SCALE GENOMIC DNA]</scope>
    <source>
        <strain evidence="3">Uno16</strain>
    </source>
</reference>
<dbReference type="OrthoDB" id="1188001at2"/>
<dbReference type="SUPFAM" id="SSF52799">
    <property type="entry name" value="(Phosphotyrosine protein) phosphatases II"/>
    <property type="match status" value="1"/>
</dbReference>
<evidence type="ECO:0000313" key="2">
    <source>
        <dbReference type="EMBL" id="GCE29315.1"/>
    </source>
</evidence>
<gene>
    <name evidence="2" type="ORF">KDA_47990</name>
</gene>
<accession>A0A402BD80</accession>
<dbReference type="PANTHER" id="PTHR31126:SF10">
    <property type="entry name" value="PROTEIN PHOSPHATASE, PUTATIVE (AFU_ORTHOLOGUE AFUA_6G06650)-RELATED"/>
    <property type="match status" value="1"/>
</dbReference>